<dbReference type="AlphaFoldDB" id="A0A9P4XX90"/>
<organism evidence="3 4">
    <name type="scientific">Cryphonectria parasitica (strain ATCC 38755 / EP155)</name>
    <dbReference type="NCBI Taxonomy" id="660469"/>
    <lineage>
        <taxon>Eukaryota</taxon>
        <taxon>Fungi</taxon>
        <taxon>Dikarya</taxon>
        <taxon>Ascomycota</taxon>
        <taxon>Pezizomycotina</taxon>
        <taxon>Sordariomycetes</taxon>
        <taxon>Sordariomycetidae</taxon>
        <taxon>Diaporthales</taxon>
        <taxon>Cryphonectriaceae</taxon>
        <taxon>Cryphonectria-Endothia species complex</taxon>
        <taxon>Cryphonectria</taxon>
    </lineage>
</organism>
<feature type="non-terminal residue" evidence="3">
    <location>
        <position position="64"/>
    </location>
</feature>
<evidence type="ECO:0000313" key="4">
    <source>
        <dbReference type="Proteomes" id="UP000803844"/>
    </source>
</evidence>
<dbReference type="InterPro" id="IPR043502">
    <property type="entry name" value="DNA/RNA_pol_sf"/>
</dbReference>
<proteinExistence type="predicted"/>
<dbReference type="OrthoDB" id="3929326at2759"/>
<evidence type="ECO:0008006" key="5">
    <source>
        <dbReference type="Google" id="ProtNLM"/>
    </source>
</evidence>
<evidence type="ECO:0000313" key="3">
    <source>
        <dbReference type="EMBL" id="KAF3762969.1"/>
    </source>
</evidence>
<name>A0A9P4XX90_CRYP1</name>
<gene>
    <name evidence="3" type="ORF">M406DRAFT_243864</name>
</gene>
<dbReference type="Gene3D" id="3.10.10.10">
    <property type="entry name" value="HIV Type 1 Reverse Transcriptase, subunit A, domain 1"/>
    <property type="match status" value="1"/>
</dbReference>
<sequence>FPIYGLNKAQLEIFREYFDENLKKGYIQSLRLPAEYPILFILKKNSKLRLCIDYKQFNNITIKN</sequence>
<dbReference type="SUPFAM" id="SSF56672">
    <property type="entry name" value="DNA/RNA polymerases"/>
    <property type="match status" value="1"/>
</dbReference>
<dbReference type="GO" id="GO:0005739">
    <property type="term" value="C:mitochondrion"/>
    <property type="evidence" value="ECO:0007669"/>
    <property type="project" value="UniProtKB-SubCell"/>
</dbReference>
<dbReference type="GeneID" id="63833363"/>
<comment type="caution">
    <text evidence="3">The sequence shown here is derived from an EMBL/GenBank/DDBJ whole genome shotgun (WGS) entry which is preliminary data.</text>
</comment>
<dbReference type="RefSeq" id="XP_040773948.1">
    <property type="nucleotide sequence ID" value="XM_040916234.1"/>
</dbReference>
<comment type="subcellular location">
    <subcellularLocation>
        <location evidence="1">Mitochondrion</location>
    </subcellularLocation>
</comment>
<keyword evidence="4" id="KW-1185">Reference proteome</keyword>
<dbReference type="PANTHER" id="PTHR15503:SF22">
    <property type="entry name" value="TRANSPOSON TY3-I GAG POLYPROTEIN"/>
    <property type="match status" value="1"/>
</dbReference>
<evidence type="ECO:0000256" key="2">
    <source>
        <dbReference type="ARBA" id="ARBA00023128"/>
    </source>
</evidence>
<dbReference type="InterPro" id="IPR032567">
    <property type="entry name" value="RTL1-rel"/>
</dbReference>
<evidence type="ECO:0000256" key="1">
    <source>
        <dbReference type="ARBA" id="ARBA00004173"/>
    </source>
</evidence>
<accession>A0A9P4XX90</accession>
<keyword evidence="2" id="KW-0496">Mitochondrion</keyword>
<feature type="non-terminal residue" evidence="3">
    <location>
        <position position="1"/>
    </location>
</feature>
<dbReference type="EMBL" id="MU032350">
    <property type="protein sequence ID" value="KAF3762969.1"/>
    <property type="molecule type" value="Genomic_DNA"/>
</dbReference>
<dbReference type="PANTHER" id="PTHR15503">
    <property type="entry name" value="LDOC1 RELATED"/>
    <property type="match status" value="1"/>
</dbReference>
<dbReference type="Proteomes" id="UP000803844">
    <property type="component" value="Unassembled WGS sequence"/>
</dbReference>
<protein>
    <recommendedName>
        <fullName evidence="5">Reverse transcriptase</fullName>
    </recommendedName>
</protein>
<reference evidence="3" key="1">
    <citation type="journal article" date="2020" name="Phytopathology">
        <title>Genome sequence of the chestnut blight fungus Cryphonectria parasitica EP155: A fundamental resource for an archetypical invasive plant pathogen.</title>
        <authorList>
            <person name="Crouch J.A."/>
            <person name="Dawe A."/>
            <person name="Aerts A."/>
            <person name="Barry K."/>
            <person name="Churchill A.C.L."/>
            <person name="Grimwood J."/>
            <person name="Hillman B."/>
            <person name="Milgroom M.G."/>
            <person name="Pangilinan J."/>
            <person name="Smith M."/>
            <person name="Salamov A."/>
            <person name="Schmutz J."/>
            <person name="Yadav J."/>
            <person name="Grigoriev I.V."/>
            <person name="Nuss D."/>
        </authorList>
    </citation>
    <scope>NUCLEOTIDE SEQUENCE</scope>
    <source>
        <strain evidence="3">EP155</strain>
    </source>
</reference>